<name>A0A931E283_9BACT</name>
<dbReference type="SUPFAM" id="SSF53448">
    <property type="entry name" value="Nucleotide-diphospho-sugar transferases"/>
    <property type="match status" value="1"/>
</dbReference>
<protein>
    <submittedName>
        <fullName evidence="1">Pseudaminic acid cytidylyltransferase</fullName>
        <ecNumber evidence="1">2.7.7.81</ecNumber>
    </submittedName>
</protein>
<keyword evidence="1" id="KW-0808">Transferase</keyword>
<dbReference type="Proteomes" id="UP000628448">
    <property type="component" value="Unassembled WGS sequence"/>
</dbReference>
<evidence type="ECO:0000313" key="1">
    <source>
        <dbReference type="EMBL" id="MBG9375738.1"/>
    </source>
</evidence>
<organism evidence="1 2">
    <name type="scientific">Panacibacter microcysteis</name>
    <dbReference type="NCBI Taxonomy" id="2793269"/>
    <lineage>
        <taxon>Bacteria</taxon>
        <taxon>Pseudomonadati</taxon>
        <taxon>Bacteroidota</taxon>
        <taxon>Chitinophagia</taxon>
        <taxon>Chitinophagales</taxon>
        <taxon>Chitinophagaceae</taxon>
        <taxon>Panacibacter</taxon>
    </lineage>
</organism>
<comment type="caution">
    <text evidence="1">The sequence shown here is derived from an EMBL/GenBank/DDBJ whole genome shotgun (WGS) entry which is preliminary data.</text>
</comment>
<reference evidence="1" key="1">
    <citation type="submission" date="2020-11" db="EMBL/GenBank/DDBJ databases">
        <title>Bacterial whole genome sequence for Panacibacter sp. DH6.</title>
        <authorList>
            <person name="Le V."/>
            <person name="Ko S."/>
            <person name="Ahn C.-Y."/>
            <person name="Oh H.-M."/>
        </authorList>
    </citation>
    <scope>NUCLEOTIDE SEQUENCE</scope>
    <source>
        <strain evidence="1">DH6</strain>
    </source>
</reference>
<sequence>MAEQTRNLAIIPARGGSKRIPRKNIKLFLEKPIIAYSIDVAAKSGLFDTIMVSTDDNEIAGIAKNYGASVPFLRSAETSNDQATTIAVLKEVIMLYAKHDTTFDNICCIYPCAPFITRKALEETFSLLKQGQADTIFPVVRYGHPIQRALKKQGNYVSMIDEQNMTVRTQDLEARYHDAGQFYWLTSDALHMKGSLITDKSIGFEIDENETQDIDNDTDWRLAEMKYTLLHTNIKN</sequence>
<dbReference type="PANTHER" id="PTHR21485:SF6">
    <property type="entry name" value="N-ACYLNEURAMINATE CYTIDYLYLTRANSFERASE-RELATED"/>
    <property type="match status" value="1"/>
</dbReference>
<dbReference type="InterPro" id="IPR050793">
    <property type="entry name" value="CMP-NeuNAc_synthase"/>
</dbReference>
<dbReference type="InterPro" id="IPR029044">
    <property type="entry name" value="Nucleotide-diphossugar_trans"/>
</dbReference>
<proteinExistence type="predicted"/>
<evidence type="ECO:0000313" key="2">
    <source>
        <dbReference type="Proteomes" id="UP000628448"/>
    </source>
</evidence>
<dbReference type="InterPro" id="IPR020039">
    <property type="entry name" value="PseF"/>
</dbReference>
<dbReference type="EC" id="2.7.7.81" evidence="1"/>
<dbReference type="PANTHER" id="PTHR21485">
    <property type="entry name" value="HAD SUPERFAMILY MEMBERS CMAS AND KDSC"/>
    <property type="match status" value="1"/>
</dbReference>
<dbReference type="InterPro" id="IPR003329">
    <property type="entry name" value="Cytidylyl_trans"/>
</dbReference>
<dbReference type="Pfam" id="PF02348">
    <property type="entry name" value="CTP_transf_3"/>
    <property type="match status" value="1"/>
</dbReference>
<dbReference type="GO" id="GO:0008781">
    <property type="term" value="F:N-acylneuraminate cytidylyltransferase activity"/>
    <property type="evidence" value="ECO:0007669"/>
    <property type="project" value="TreeGrafter"/>
</dbReference>
<dbReference type="CDD" id="cd02513">
    <property type="entry name" value="CMP-NeuAc_Synthase"/>
    <property type="match status" value="1"/>
</dbReference>
<dbReference type="RefSeq" id="WP_196989774.1">
    <property type="nucleotide sequence ID" value="NZ_JADWYR010000001.1"/>
</dbReference>
<dbReference type="Gene3D" id="3.90.550.10">
    <property type="entry name" value="Spore Coat Polysaccharide Biosynthesis Protein SpsA, Chain A"/>
    <property type="match status" value="1"/>
</dbReference>
<gene>
    <name evidence="1" type="primary">pseF</name>
    <name evidence="1" type="ORF">I5907_05800</name>
</gene>
<accession>A0A931E283</accession>
<keyword evidence="2" id="KW-1185">Reference proteome</keyword>
<dbReference type="EMBL" id="JADWYR010000001">
    <property type="protein sequence ID" value="MBG9375738.1"/>
    <property type="molecule type" value="Genomic_DNA"/>
</dbReference>
<keyword evidence="1" id="KW-0548">Nucleotidyltransferase</keyword>
<dbReference type="NCBIfam" id="TIGR03584">
    <property type="entry name" value="PseF"/>
    <property type="match status" value="1"/>
</dbReference>
<dbReference type="AlphaFoldDB" id="A0A931E283"/>